<evidence type="ECO:0000256" key="1">
    <source>
        <dbReference type="SAM" id="MobiDB-lite"/>
    </source>
</evidence>
<gene>
    <name evidence="2" type="ORF">Tci_925482</name>
</gene>
<feature type="non-terminal residue" evidence="2">
    <location>
        <position position="1"/>
    </location>
</feature>
<protein>
    <submittedName>
        <fullName evidence="2">Uncharacterized protein</fullName>
    </submittedName>
</protein>
<feature type="compositionally biased region" description="Basic and acidic residues" evidence="1">
    <location>
        <begin position="1"/>
        <end position="17"/>
    </location>
</feature>
<accession>A0A699X383</accession>
<name>A0A699X383_TANCI</name>
<sequence length="102" mass="10359">EQPAADHQHVQPADPRHARQRSAPGAAGGGRTGAHDGAGARAPVPVAHPVLDRAGRLHRRAVRATGRCRLGGAARHRGAGRGGAGRDRAGCRGAARPAAERA</sequence>
<reference evidence="2" key="1">
    <citation type="journal article" date="2019" name="Sci. Rep.">
        <title>Draft genome of Tanacetum cinerariifolium, the natural source of mosquito coil.</title>
        <authorList>
            <person name="Yamashiro T."/>
            <person name="Shiraishi A."/>
            <person name="Satake H."/>
            <person name="Nakayama K."/>
        </authorList>
    </citation>
    <scope>NUCLEOTIDE SEQUENCE</scope>
</reference>
<evidence type="ECO:0000313" key="2">
    <source>
        <dbReference type="EMBL" id="GFD53513.1"/>
    </source>
</evidence>
<dbReference type="EMBL" id="BKCJ011795295">
    <property type="protein sequence ID" value="GFD53513.1"/>
    <property type="molecule type" value="Genomic_DNA"/>
</dbReference>
<proteinExistence type="predicted"/>
<feature type="compositionally biased region" description="Low complexity" evidence="1">
    <location>
        <begin position="91"/>
        <end position="102"/>
    </location>
</feature>
<feature type="region of interest" description="Disordered" evidence="1">
    <location>
        <begin position="1"/>
        <end position="102"/>
    </location>
</feature>
<comment type="caution">
    <text evidence="2">The sequence shown here is derived from an EMBL/GenBank/DDBJ whole genome shotgun (WGS) entry which is preliminary data.</text>
</comment>
<feature type="non-terminal residue" evidence="2">
    <location>
        <position position="102"/>
    </location>
</feature>
<organism evidence="2">
    <name type="scientific">Tanacetum cinerariifolium</name>
    <name type="common">Dalmatian daisy</name>
    <name type="synonym">Chrysanthemum cinerariifolium</name>
    <dbReference type="NCBI Taxonomy" id="118510"/>
    <lineage>
        <taxon>Eukaryota</taxon>
        <taxon>Viridiplantae</taxon>
        <taxon>Streptophyta</taxon>
        <taxon>Embryophyta</taxon>
        <taxon>Tracheophyta</taxon>
        <taxon>Spermatophyta</taxon>
        <taxon>Magnoliopsida</taxon>
        <taxon>eudicotyledons</taxon>
        <taxon>Gunneridae</taxon>
        <taxon>Pentapetalae</taxon>
        <taxon>asterids</taxon>
        <taxon>campanulids</taxon>
        <taxon>Asterales</taxon>
        <taxon>Asteraceae</taxon>
        <taxon>Asteroideae</taxon>
        <taxon>Anthemideae</taxon>
        <taxon>Anthemidinae</taxon>
        <taxon>Tanacetum</taxon>
    </lineage>
</organism>
<dbReference type="AlphaFoldDB" id="A0A699X383"/>